<evidence type="ECO:0000256" key="4">
    <source>
        <dbReference type="ARBA" id="ARBA00022723"/>
    </source>
</evidence>
<dbReference type="CDD" id="cd07233">
    <property type="entry name" value="GlxI_Zn"/>
    <property type="match status" value="1"/>
</dbReference>
<name>A0A058ZE66_FONAL</name>
<dbReference type="NCBIfam" id="TIGR00068">
    <property type="entry name" value="glyox_I"/>
    <property type="match status" value="1"/>
</dbReference>
<feature type="binding site" evidence="12">
    <location>
        <position position="155"/>
    </location>
    <ligand>
        <name>Zn(2+)</name>
        <dbReference type="ChEBI" id="CHEBI:29105"/>
        <note>ligand shared between dimeric partners</note>
    </ligand>
</feature>
<dbReference type="EC" id="4.4.1.5" evidence="3"/>
<dbReference type="OrthoDB" id="16820at2759"/>
<dbReference type="EMBL" id="KB932202">
    <property type="protein sequence ID" value="KCV72241.1"/>
    <property type="molecule type" value="Genomic_DNA"/>
</dbReference>
<dbReference type="InterPro" id="IPR029068">
    <property type="entry name" value="Glyas_Bleomycin-R_OHBP_Dase"/>
</dbReference>
<sequence>MQLLPVILPEPSILLCAFVSSCPLPVGPRCGCHIPPPLLLTMSATSGFKLNHVMIRVRDPEPSLKFYQEVLGMRLLYKMDVEMAKFTNYFMGHVTDEEYELYQSFGAAENNSPEKLKLLFGRLALVELCHNWGTESDESFKGYHGGNSEPRGFGHLCLSVPDLTAACKHFDDHKVKFTKRPDDGMIKGVAFIHDPDGYAIEIVQPDLPISM</sequence>
<dbReference type="OMA" id="WVEIIQP"/>
<dbReference type="STRING" id="691883.A0A058ZE66"/>
<evidence type="ECO:0000256" key="10">
    <source>
        <dbReference type="ARBA" id="ARBA00033298"/>
    </source>
</evidence>
<reference evidence="14" key="1">
    <citation type="submission" date="2013-04" db="EMBL/GenBank/DDBJ databases">
        <title>The Genome Sequence of Fonticula alba ATCC 38817.</title>
        <authorList>
            <consortium name="The Broad Institute Genomics Platform"/>
            <person name="Russ C."/>
            <person name="Cuomo C."/>
            <person name="Burger G."/>
            <person name="Gray M.W."/>
            <person name="Holland P.W.H."/>
            <person name="King N."/>
            <person name="Lang F.B.F."/>
            <person name="Roger A.J."/>
            <person name="Ruiz-Trillo I."/>
            <person name="Brown M."/>
            <person name="Walker B."/>
            <person name="Young S."/>
            <person name="Zeng Q."/>
            <person name="Gargeya S."/>
            <person name="Fitzgerald M."/>
            <person name="Haas B."/>
            <person name="Abouelleil A."/>
            <person name="Allen A.W."/>
            <person name="Alvarado L."/>
            <person name="Arachchi H.M."/>
            <person name="Berlin A.M."/>
            <person name="Chapman S.B."/>
            <person name="Gainer-Dewar J."/>
            <person name="Goldberg J."/>
            <person name="Griggs A."/>
            <person name="Gujja S."/>
            <person name="Hansen M."/>
            <person name="Howarth C."/>
            <person name="Imamovic A."/>
            <person name="Ireland A."/>
            <person name="Larimer J."/>
            <person name="McCowan C."/>
            <person name="Murphy C."/>
            <person name="Pearson M."/>
            <person name="Poon T.W."/>
            <person name="Priest M."/>
            <person name="Roberts A."/>
            <person name="Saif S."/>
            <person name="Shea T."/>
            <person name="Sisk P."/>
            <person name="Sykes S."/>
            <person name="Wortman J."/>
            <person name="Nusbaum C."/>
            <person name="Birren B."/>
        </authorList>
    </citation>
    <scope>NUCLEOTIDE SEQUENCE [LARGE SCALE GENOMIC DNA]</scope>
    <source>
        <strain evidence="14">ATCC 38817</strain>
    </source>
</reference>
<dbReference type="GeneID" id="20526366"/>
<evidence type="ECO:0000256" key="2">
    <source>
        <dbReference type="ARBA" id="ARBA00010363"/>
    </source>
</evidence>
<dbReference type="RefSeq" id="XP_009493819.1">
    <property type="nucleotide sequence ID" value="XM_009495544.1"/>
</dbReference>
<evidence type="ECO:0000256" key="6">
    <source>
        <dbReference type="ARBA" id="ARBA00023239"/>
    </source>
</evidence>
<keyword evidence="4 12" id="KW-0479">Metal-binding</keyword>
<evidence type="ECO:0000313" key="14">
    <source>
        <dbReference type="EMBL" id="KCV72241.1"/>
    </source>
</evidence>
<keyword evidence="15" id="KW-1185">Reference proteome</keyword>
<dbReference type="InterPro" id="IPR037523">
    <property type="entry name" value="VOC_core"/>
</dbReference>
<dbReference type="PROSITE" id="PS00934">
    <property type="entry name" value="GLYOXALASE_I_1"/>
    <property type="match status" value="1"/>
</dbReference>
<dbReference type="Gene3D" id="3.10.180.10">
    <property type="entry name" value="2,3-Dihydroxybiphenyl 1,2-Dioxygenase, domain 1"/>
    <property type="match status" value="1"/>
</dbReference>
<evidence type="ECO:0000313" key="15">
    <source>
        <dbReference type="Proteomes" id="UP000030693"/>
    </source>
</evidence>
<evidence type="ECO:0000256" key="3">
    <source>
        <dbReference type="ARBA" id="ARBA00012081"/>
    </source>
</evidence>
<protein>
    <recommendedName>
        <fullName evidence="3">lactoylglutathione lyase</fullName>
        <ecNumber evidence="3">4.4.1.5</ecNumber>
    </recommendedName>
    <alternativeName>
        <fullName evidence="8">Aldoketomutase</fullName>
    </alternativeName>
    <alternativeName>
        <fullName evidence="7">Ketone-aldehyde mutase</fullName>
    </alternativeName>
    <alternativeName>
        <fullName evidence="9">Methylglyoxalase</fullName>
    </alternativeName>
    <alternativeName>
        <fullName evidence="10">S-D-lactoylglutathione methylglyoxal lyase</fullName>
    </alternativeName>
</protein>
<dbReference type="GO" id="GO:0004462">
    <property type="term" value="F:lactoylglutathione lyase activity"/>
    <property type="evidence" value="ECO:0007669"/>
    <property type="project" value="UniProtKB-EC"/>
</dbReference>
<dbReference type="PANTHER" id="PTHR10374">
    <property type="entry name" value="LACTOYLGLUTATHIONE LYASE GLYOXALASE I"/>
    <property type="match status" value="1"/>
</dbReference>
<dbReference type="SUPFAM" id="SSF54593">
    <property type="entry name" value="Glyoxalase/Bleomycin resistance protein/Dihydroxybiphenyl dioxygenase"/>
    <property type="match status" value="1"/>
</dbReference>
<keyword evidence="6 14" id="KW-0456">Lyase</keyword>
<evidence type="ECO:0000256" key="1">
    <source>
        <dbReference type="ARBA" id="ARBA00005008"/>
    </source>
</evidence>
<dbReference type="GO" id="GO:0046872">
    <property type="term" value="F:metal ion binding"/>
    <property type="evidence" value="ECO:0007669"/>
    <property type="project" value="UniProtKB-KW"/>
</dbReference>
<dbReference type="Proteomes" id="UP000030693">
    <property type="component" value="Unassembled WGS sequence"/>
</dbReference>
<comment type="similarity">
    <text evidence="2">Belongs to the glyoxalase I family.</text>
</comment>
<dbReference type="InterPro" id="IPR018146">
    <property type="entry name" value="Glyoxalase_1_CS"/>
</dbReference>
<dbReference type="AlphaFoldDB" id="A0A058ZE66"/>
<proteinExistence type="inferred from homology"/>
<feature type="binding site" description="in other chain" evidence="12">
    <location>
        <position position="127"/>
    </location>
    <ligand>
        <name>Zn(2+)</name>
        <dbReference type="ChEBI" id="CHEBI:29105"/>
        <note>ligand shared between dimeric partners</note>
    </ligand>
</feature>
<gene>
    <name evidence="14" type="ORF">H696_01641</name>
</gene>
<evidence type="ECO:0000256" key="8">
    <source>
        <dbReference type="ARBA" id="ARBA00030892"/>
    </source>
</evidence>
<feature type="binding site" evidence="12">
    <location>
        <position position="201"/>
    </location>
    <ligand>
        <name>Zn(2+)</name>
        <dbReference type="ChEBI" id="CHEBI:29105"/>
        <note>ligand shared between dimeric partners</note>
    </ligand>
</feature>
<organism evidence="14">
    <name type="scientific">Fonticula alba</name>
    <name type="common">Slime mold</name>
    <dbReference type="NCBI Taxonomy" id="691883"/>
    <lineage>
        <taxon>Eukaryota</taxon>
        <taxon>Rotosphaerida</taxon>
        <taxon>Fonticulaceae</taxon>
        <taxon>Fonticula</taxon>
    </lineage>
</organism>
<keyword evidence="5 12" id="KW-0862">Zinc</keyword>
<dbReference type="UniPathway" id="UPA00619">
    <property type="reaction ID" value="UER00675"/>
</dbReference>
<evidence type="ECO:0000256" key="7">
    <source>
        <dbReference type="ARBA" id="ARBA00030291"/>
    </source>
</evidence>
<accession>A0A058ZE66</accession>
<dbReference type="eggNOG" id="KOG2944">
    <property type="taxonomic scope" value="Eukaryota"/>
</dbReference>
<dbReference type="PROSITE" id="PS51819">
    <property type="entry name" value="VOC"/>
    <property type="match status" value="1"/>
</dbReference>
<comment type="cofactor">
    <cofactor evidence="12">
        <name>Zn(2+)</name>
        <dbReference type="ChEBI" id="CHEBI:29105"/>
    </cofactor>
    <text evidence="12">Binds 1 zinc ion per subunit. In the homodimer, two zinc ions are bound between subunits.</text>
</comment>
<evidence type="ECO:0000256" key="11">
    <source>
        <dbReference type="PIRSR" id="PIRSR604361-1"/>
    </source>
</evidence>
<dbReference type="InterPro" id="IPR004361">
    <property type="entry name" value="Glyoxalase_1"/>
</dbReference>
<evidence type="ECO:0000256" key="9">
    <source>
        <dbReference type="ARBA" id="ARBA00032460"/>
    </source>
</evidence>
<dbReference type="InterPro" id="IPR004360">
    <property type="entry name" value="Glyas_Fos-R_dOase_dom"/>
</dbReference>
<evidence type="ECO:0000256" key="12">
    <source>
        <dbReference type="PIRSR" id="PIRSR604361-3"/>
    </source>
</evidence>
<evidence type="ECO:0000259" key="13">
    <source>
        <dbReference type="PROSITE" id="PS51819"/>
    </source>
</evidence>
<dbReference type="PANTHER" id="PTHR10374:SF30">
    <property type="entry name" value="LACTOYLGLUTATHIONE LYASE"/>
    <property type="match status" value="1"/>
</dbReference>
<evidence type="ECO:0000256" key="5">
    <source>
        <dbReference type="ARBA" id="ARBA00022833"/>
    </source>
</evidence>
<comment type="pathway">
    <text evidence="1">Secondary metabolite metabolism; methylglyoxal degradation; (R)-lactate from methylglyoxal: step 1/2.</text>
</comment>
<feature type="domain" description="VOC" evidence="13">
    <location>
        <begin position="49"/>
        <end position="205"/>
    </location>
</feature>
<dbReference type="Pfam" id="PF00903">
    <property type="entry name" value="Glyoxalase"/>
    <property type="match status" value="1"/>
</dbReference>
<feature type="active site" description="Proton donor/acceptor" evidence="11">
    <location>
        <position position="201"/>
    </location>
</feature>